<dbReference type="PANTHER" id="PTHR47263:SF1">
    <property type="entry name" value="C2 DOMAIN PROTEIN (AFU_ORTHOLOGUE AFUA_7G02350)"/>
    <property type="match status" value="1"/>
</dbReference>
<evidence type="ECO:0000313" key="7">
    <source>
        <dbReference type="Proteomes" id="UP000245591"/>
    </source>
</evidence>
<dbReference type="InterPro" id="IPR014772">
    <property type="entry name" value="Munc13_dom-2"/>
</dbReference>
<gene>
    <name evidence="6" type="ORF">BB558_001256</name>
</gene>
<accession>A0A2U1JBY0</accession>
<comment type="caution">
    <text evidence="6">The sequence shown here is derived from an EMBL/GenBank/DDBJ whole genome shotgun (WGS) entry which is preliminary data.</text>
</comment>
<reference evidence="6 7" key="1">
    <citation type="journal article" date="2018" name="MBio">
        <title>Comparative Genomics Reveals the Core Gene Toolbox for the Fungus-Insect Symbiosis.</title>
        <authorList>
            <person name="Wang Y."/>
            <person name="Stata M."/>
            <person name="Wang W."/>
            <person name="Stajich J.E."/>
            <person name="White M.M."/>
            <person name="Moncalvo J.M."/>
        </authorList>
    </citation>
    <scope>NUCLEOTIDE SEQUENCE [LARGE SCALE GENOMIC DNA]</scope>
    <source>
        <strain evidence="6 7">AUS-126-30</strain>
    </source>
</reference>
<evidence type="ECO:0000259" key="5">
    <source>
        <dbReference type="PROSITE" id="PS51259"/>
    </source>
</evidence>
<evidence type="ECO:0000313" key="6">
    <source>
        <dbReference type="EMBL" id="PWA02610.1"/>
    </source>
</evidence>
<dbReference type="PROSITE" id="PS51259">
    <property type="entry name" value="MHD2"/>
    <property type="match status" value="1"/>
</dbReference>
<dbReference type="InterPro" id="IPR052811">
    <property type="entry name" value="Glucose_resp_signaling"/>
</dbReference>
<protein>
    <recommendedName>
        <fullName evidence="8">C2 domain-containing protein</fullName>
    </recommendedName>
</protein>
<feature type="domain" description="MHD2" evidence="5">
    <location>
        <begin position="1345"/>
        <end position="1464"/>
    </location>
</feature>
<dbReference type="PANTHER" id="PTHR47263">
    <property type="entry name" value="ADENYLATE CYCLASE ACTIVATION PROTEIN GIT1"/>
    <property type="match status" value="1"/>
</dbReference>
<keyword evidence="7" id="KW-1185">Reference proteome</keyword>
<feature type="coiled-coil region" evidence="1">
    <location>
        <begin position="253"/>
        <end position="280"/>
    </location>
</feature>
<dbReference type="InterPro" id="IPR000008">
    <property type="entry name" value="C2_dom"/>
</dbReference>
<dbReference type="EMBL" id="MBFU01000069">
    <property type="protein sequence ID" value="PWA02610.1"/>
    <property type="molecule type" value="Genomic_DNA"/>
</dbReference>
<feature type="compositionally biased region" description="Polar residues" evidence="2">
    <location>
        <begin position="182"/>
        <end position="223"/>
    </location>
</feature>
<keyword evidence="1" id="KW-0175">Coiled coil</keyword>
<feature type="domain" description="C2" evidence="3">
    <location>
        <begin position="1065"/>
        <end position="1198"/>
    </location>
</feature>
<evidence type="ECO:0000259" key="4">
    <source>
        <dbReference type="PROSITE" id="PS51258"/>
    </source>
</evidence>
<evidence type="ECO:0000256" key="2">
    <source>
        <dbReference type="SAM" id="MobiDB-lite"/>
    </source>
</evidence>
<organism evidence="6 7">
    <name type="scientific">Smittium angustum</name>
    <dbReference type="NCBI Taxonomy" id="133377"/>
    <lineage>
        <taxon>Eukaryota</taxon>
        <taxon>Fungi</taxon>
        <taxon>Fungi incertae sedis</taxon>
        <taxon>Zoopagomycota</taxon>
        <taxon>Kickxellomycotina</taxon>
        <taxon>Harpellomycetes</taxon>
        <taxon>Harpellales</taxon>
        <taxon>Legeriomycetaceae</taxon>
        <taxon>Smittium</taxon>
    </lineage>
</organism>
<dbReference type="PROSITE" id="PS50004">
    <property type="entry name" value="C2"/>
    <property type="match status" value="1"/>
</dbReference>
<feature type="region of interest" description="Disordered" evidence="2">
    <location>
        <begin position="1648"/>
        <end position="1669"/>
    </location>
</feature>
<proteinExistence type="predicted"/>
<feature type="compositionally biased region" description="Polar residues" evidence="2">
    <location>
        <begin position="1648"/>
        <end position="1659"/>
    </location>
</feature>
<evidence type="ECO:0000256" key="1">
    <source>
        <dbReference type="SAM" id="Coils"/>
    </source>
</evidence>
<name>A0A2U1JBY0_SMIAN</name>
<dbReference type="Gene3D" id="1.20.58.1100">
    <property type="match status" value="1"/>
</dbReference>
<feature type="domain" description="MHD1" evidence="4">
    <location>
        <begin position="871"/>
        <end position="989"/>
    </location>
</feature>
<evidence type="ECO:0008006" key="8">
    <source>
        <dbReference type="Google" id="ProtNLM"/>
    </source>
</evidence>
<sequence>MDGFDKKNQNDLSYYGSGTFGVPRQSSISSKITQRNFQFPLSFERPISINGSNGVSDVVITAPSDTFVNNRISFLESTKNAFPSIVLEKNLSKTSESFNPPRVEDTRATTSQLNLIHHFTRKNSVLNIVNIRDTNYDFSVDSKSTYVYALQMALILDSRDKKINTNDRKPSFTVLDFRTTIESPNQHGNTQPNLPKNLDTQEINNNSIPPKNSMNPNQIQNEPDSPKIPNTRRLTFVDNMKFFAGKAMFFGKKSKKNKENEISSENNKNLEKQAKEEAKLKAINDLYSKNNHKVNQYILTNMIVLDKFRFKLMQSSQDDKIHPLTRSIFIEIHQMVKNNEYVRSVSTETNLESLISVIINLIIKKTSSQSLISKENLKSLLMHQIQYTFDIFFLSLKEMQQSDQQVKFLLENTEKIIERQTSLAFDSSMAENTKGTGLLKIVSGHRRTLSSQTRVFNIGLGLSKSKAKISVLEWIRFAFDVNIETHNENIQQLRLIATEEKLQEDIQKLLDLTLLDQSVMGKLTDFDSEQAYEVWKQRELTSLDQLLELQSKRNSSYLSGKIPRRSILSRFVNSAPKFNLVPENSPGNFRNLVRNIINFDILNQHKRDPNTNHKLSIEADKILKLCSISWRVGGAFQVTCYLDIIKDLWINDELPVQYLYDALGKIEQMIGLIPTRFWSKSQQNYLDNVCKAIELRVISSLEDLIEEIPAIQKEKADMISKIFIWIDNISPSINILRDLASESNQKPHRSSQPAVALMLTKRGTADCKEMEALLKSSTDYLYQRFCEKVGAEMQSDDVNIENCIELAKSIDSAYNDLVKSFPQISSSKIYKKYDIPATVLYLLTSRLISDLGKFNTSYGIQIDGNDVELGIEFYNQAKKLVDICEKNNYTINTKRNLAYFLTRSTDIWMEVLEREAPEWTRNALLMDRMLDFSQSAKHSSSVWDLLTSFSQQVSVITDIDWPDNQSYALFLNKFCKIMKLTFYQYSSAIEQQFLDVQKRIIDMQQTNASSRNENRIDDTNNDEAIDGVIHFSLDTCIKLNNLYTAIIQLREIMERLKISELAEKLGGSARPSLSPIVDKNMSYIYHVEIVNAEDIEIYKDNKNIFFDSKAKPYIRLSMSFRDKFGSSKTVTVAKTRSVPLNVMNPRWEELFEIEPHPMLSSKSKILDKNNTQYPVAIQLCTSSVANNLIKKEQVHATGVFYLSQSILQNTDNSVDICVDLEPCGFVNLRISLETKIDDMEYYCSRMFSNLGRTLFDLQQRIVEQASSAIRSHLIYTFNTTSESDTSSKKNYTKSITSVNNTKKRPESGIDLNLKQAKDFFSHKLLLFKTGIKKNNTFKIHKQGWEEGLIPIVNYLENNLRILYGYLYNEVAMDVILNIWKEILRSFEDLILPQLRGNSLGIARKLSSTNLDSIYNSIEFFKWYFSGGDDCDGIPIKKLENQWYLGLVFIKDKYYLPTQDLIDLYLDSIKESAILENSLFNQNDTKLPEINKISDKKFQQNSVNFIYDSKHNSTFFEMDKDFSGNKRKGVHNTSLSLDIRSTSVPTPQTEMSNLNKTGIKAAVNNLNSYFGLLTPGNYGYAANNKKNEKDLGLGRNINGNSLYVENNDNMTAKNYRRVAINETTDIPNTSPKLRINVNKFDYVPTITTNLPNNEHTQNKTTKPEPPNINPSTSFRFVQNELKFRKVDLILRLLRLKNEKAANNFVKLQLDIRIRQLQWYMQRN</sequence>
<dbReference type="InterPro" id="IPR014770">
    <property type="entry name" value="Munc13_1"/>
</dbReference>
<dbReference type="Gene3D" id="1.10.357.50">
    <property type="match status" value="1"/>
</dbReference>
<dbReference type="Proteomes" id="UP000245591">
    <property type="component" value="Unassembled WGS sequence"/>
</dbReference>
<feature type="region of interest" description="Disordered" evidence="2">
    <location>
        <begin position="182"/>
        <end position="231"/>
    </location>
</feature>
<dbReference type="PROSITE" id="PS51258">
    <property type="entry name" value="MHD1"/>
    <property type="match status" value="1"/>
</dbReference>
<evidence type="ECO:0000259" key="3">
    <source>
        <dbReference type="PROSITE" id="PS50004"/>
    </source>
</evidence>